<keyword evidence="3" id="KW-1015">Disulfide bond</keyword>
<dbReference type="GO" id="GO:0042775">
    <property type="term" value="P:mitochondrial ATP synthesis coupled electron transport"/>
    <property type="evidence" value="ECO:0007669"/>
    <property type="project" value="TreeGrafter"/>
</dbReference>
<evidence type="ECO:0000313" key="4">
    <source>
        <dbReference type="EMBL" id="CAG4945447.1"/>
    </source>
</evidence>
<dbReference type="PANTHER" id="PTHR46690">
    <property type="entry name" value="CYTOCHROME C OXIDASE ASSEMBLY FACTOR 6 HOMOLOG"/>
    <property type="match status" value="1"/>
</dbReference>
<evidence type="ECO:0000256" key="2">
    <source>
        <dbReference type="ARBA" id="ARBA00023128"/>
    </source>
</evidence>
<dbReference type="Proteomes" id="UP000691718">
    <property type="component" value="Unassembled WGS sequence"/>
</dbReference>
<accession>A0A8S3W7R1</accession>
<dbReference type="EMBL" id="CAJQZP010000209">
    <property type="protein sequence ID" value="CAG4945447.1"/>
    <property type="molecule type" value="Genomic_DNA"/>
</dbReference>
<reference evidence="4" key="1">
    <citation type="submission" date="2021-04" db="EMBL/GenBank/DDBJ databases">
        <authorList>
            <person name="Tunstrom K."/>
        </authorList>
    </citation>
    <scope>NUCLEOTIDE SEQUENCE</scope>
</reference>
<name>A0A8S3W7R1_PARAO</name>
<proteinExistence type="predicted"/>
<evidence type="ECO:0000313" key="5">
    <source>
        <dbReference type="Proteomes" id="UP000691718"/>
    </source>
</evidence>
<dbReference type="GO" id="GO:0005739">
    <property type="term" value="C:mitochondrion"/>
    <property type="evidence" value="ECO:0007669"/>
    <property type="project" value="UniProtKB-SubCell"/>
</dbReference>
<evidence type="ECO:0000256" key="3">
    <source>
        <dbReference type="ARBA" id="ARBA00023157"/>
    </source>
</evidence>
<dbReference type="GO" id="GO:0008535">
    <property type="term" value="P:respiratory chain complex IV assembly"/>
    <property type="evidence" value="ECO:0007669"/>
    <property type="project" value="InterPro"/>
</dbReference>
<keyword evidence="5" id="KW-1185">Reference proteome</keyword>
<comment type="subcellular location">
    <subcellularLocation>
        <location evidence="1">Mitochondrion</location>
    </subcellularLocation>
</comment>
<evidence type="ECO:0000256" key="1">
    <source>
        <dbReference type="ARBA" id="ARBA00004173"/>
    </source>
</evidence>
<dbReference type="Pfam" id="PF02297">
    <property type="entry name" value="COX6B"/>
    <property type="match status" value="1"/>
</dbReference>
<gene>
    <name evidence="4" type="ORF">PAPOLLO_LOCUS3074</name>
</gene>
<dbReference type="OrthoDB" id="16284at2759"/>
<keyword evidence="2" id="KW-0496">Mitochondrion</keyword>
<dbReference type="InterPro" id="IPR042289">
    <property type="entry name" value="COA6"/>
</dbReference>
<dbReference type="PANTHER" id="PTHR46690:SF1">
    <property type="entry name" value="CYTOCHROME C OXIDASE ASSEMBLY FACTOR 6 HOMOLOG"/>
    <property type="match status" value="1"/>
</dbReference>
<comment type="caution">
    <text evidence="4">The sequence shown here is derived from an EMBL/GenBank/DDBJ whole genome shotgun (WGS) entry which is preliminary data.</text>
</comment>
<sequence length="113" mass="13803">MTTITQSTIHQKRNTYKNLLKLFKEGFCETNMSFPDRAQRKTCWDSRDRYWECLDSHNIKDSSRIPKECTEIRKIFEKSCPPKWVTHFDRKRDYDLFKEKMQKEGFEPIKETQ</sequence>
<organism evidence="4 5">
    <name type="scientific">Parnassius apollo</name>
    <name type="common">Apollo butterfly</name>
    <name type="synonym">Papilio apollo</name>
    <dbReference type="NCBI Taxonomy" id="110799"/>
    <lineage>
        <taxon>Eukaryota</taxon>
        <taxon>Metazoa</taxon>
        <taxon>Ecdysozoa</taxon>
        <taxon>Arthropoda</taxon>
        <taxon>Hexapoda</taxon>
        <taxon>Insecta</taxon>
        <taxon>Pterygota</taxon>
        <taxon>Neoptera</taxon>
        <taxon>Endopterygota</taxon>
        <taxon>Lepidoptera</taxon>
        <taxon>Glossata</taxon>
        <taxon>Ditrysia</taxon>
        <taxon>Papilionoidea</taxon>
        <taxon>Papilionidae</taxon>
        <taxon>Parnassiinae</taxon>
        <taxon>Parnassini</taxon>
        <taxon>Parnassius</taxon>
        <taxon>Parnassius</taxon>
    </lineage>
</organism>
<dbReference type="AlphaFoldDB" id="A0A8S3W7R1"/>
<dbReference type="PROSITE" id="PS51808">
    <property type="entry name" value="CHCH"/>
    <property type="match status" value="1"/>
</dbReference>
<dbReference type="InterPro" id="IPR048280">
    <property type="entry name" value="COX6B-like"/>
</dbReference>
<protein>
    <submittedName>
        <fullName evidence="4">(apollo) hypothetical protein</fullName>
    </submittedName>
</protein>